<dbReference type="EMBL" id="RKLQ01000002">
    <property type="protein sequence ID" value="MBX0305013.1"/>
    <property type="molecule type" value="Genomic_DNA"/>
</dbReference>
<comment type="caution">
    <text evidence="3">The sequence shown here is derived from an EMBL/GenBank/DDBJ whole genome shotgun (WGS) entry which is preliminary data.</text>
</comment>
<organism evidence="3 4">
    <name type="scientific">Haloarcula salinisoli</name>
    <dbReference type="NCBI Taxonomy" id="2487746"/>
    <lineage>
        <taxon>Archaea</taxon>
        <taxon>Methanobacteriati</taxon>
        <taxon>Methanobacteriota</taxon>
        <taxon>Stenosarchaea group</taxon>
        <taxon>Halobacteria</taxon>
        <taxon>Halobacteriales</taxon>
        <taxon>Haloarculaceae</taxon>
        <taxon>Haloarcula</taxon>
    </lineage>
</organism>
<sequence>MNVTVEAPARGGGGGGGGGAYTLSWADPSDYTTSEALADCSAAGCTWDVGGSSDSTLTLRAGTTPALSGFDVEFAVNDTAIGSLLPTDTSTDSNGQATTDITASENGTVGVYTASGGASDVFNLTVQNVSSGGGNGAPTASFTYSPSSPNPGESATFDASGSSDPDGDSLTYSWDWDDGSTDTTTSETISHTYSASGSYTVSLTVSDGNGASDTTTQTVTVGSQASQVSVAPNSNGTAGPDGAKIQFSLTNSGSSSVSITNISVDSTTANADYVEDRDDGTEFEGAGGSLDTRLNIGGATEPLDTDATISGTSTEQFSLGQFRRDAGVNSQTVSMSGDQVTITLTFGDGSTAQFVLSP</sequence>
<dbReference type="SMART" id="SM00089">
    <property type="entry name" value="PKD"/>
    <property type="match status" value="1"/>
</dbReference>
<dbReference type="InterPro" id="IPR022409">
    <property type="entry name" value="PKD/Chitinase_dom"/>
</dbReference>
<dbReference type="InterPro" id="IPR035986">
    <property type="entry name" value="PKD_dom_sf"/>
</dbReference>
<evidence type="ECO:0000313" key="4">
    <source>
        <dbReference type="Proteomes" id="UP000783863"/>
    </source>
</evidence>
<dbReference type="Pfam" id="PF18911">
    <property type="entry name" value="PKD_4"/>
    <property type="match status" value="1"/>
</dbReference>
<feature type="domain" description="PKD" evidence="2">
    <location>
        <begin position="138"/>
        <end position="221"/>
    </location>
</feature>
<dbReference type="InterPro" id="IPR000601">
    <property type="entry name" value="PKD_dom"/>
</dbReference>
<evidence type="ECO:0000313" key="3">
    <source>
        <dbReference type="EMBL" id="MBX0305013.1"/>
    </source>
</evidence>
<feature type="region of interest" description="Disordered" evidence="1">
    <location>
        <begin position="137"/>
        <end position="175"/>
    </location>
</feature>
<protein>
    <submittedName>
        <fullName evidence="3">PKD domain-containing protein</fullName>
    </submittedName>
</protein>
<dbReference type="PROSITE" id="PS50093">
    <property type="entry name" value="PKD"/>
    <property type="match status" value="1"/>
</dbReference>
<reference evidence="3" key="1">
    <citation type="submission" date="2021-06" db="EMBL/GenBank/DDBJ databases">
        <title>Halomicroarcula sp. F24A a new haloarchaeum isolated from saline soil.</title>
        <authorList>
            <person name="Duran-Viseras A."/>
            <person name="Sanchez-Porro C."/>
            <person name="Ventosa A."/>
        </authorList>
    </citation>
    <scope>NUCLEOTIDE SEQUENCE</scope>
    <source>
        <strain evidence="3">F24A</strain>
    </source>
</reference>
<gene>
    <name evidence="3" type="ORF">EGD98_15200</name>
</gene>
<dbReference type="Gene3D" id="2.60.40.10">
    <property type="entry name" value="Immunoglobulins"/>
    <property type="match status" value="1"/>
</dbReference>
<name>A0A8J7YJY1_9EURY</name>
<evidence type="ECO:0000256" key="1">
    <source>
        <dbReference type="SAM" id="MobiDB-lite"/>
    </source>
</evidence>
<feature type="compositionally biased region" description="Polar residues" evidence="1">
    <location>
        <begin position="138"/>
        <end position="153"/>
    </location>
</feature>
<evidence type="ECO:0000259" key="2">
    <source>
        <dbReference type="PROSITE" id="PS50093"/>
    </source>
</evidence>
<dbReference type="InterPro" id="IPR013783">
    <property type="entry name" value="Ig-like_fold"/>
</dbReference>
<proteinExistence type="predicted"/>
<dbReference type="Proteomes" id="UP000783863">
    <property type="component" value="Unassembled WGS sequence"/>
</dbReference>
<dbReference type="AlphaFoldDB" id="A0A8J7YJY1"/>
<keyword evidence="4" id="KW-1185">Reference proteome</keyword>
<dbReference type="SUPFAM" id="SSF49299">
    <property type="entry name" value="PKD domain"/>
    <property type="match status" value="1"/>
</dbReference>
<dbReference type="CDD" id="cd00146">
    <property type="entry name" value="PKD"/>
    <property type="match status" value="1"/>
</dbReference>
<accession>A0A8J7YJY1</accession>
<feature type="compositionally biased region" description="Low complexity" evidence="1">
    <location>
        <begin position="158"/>
        <end position="174"/>
    </location>
</feature>